<dbReference type="Proteomes" id="UP000266915">
    <property type="component" value="Unassembled WGS sequence"/>
</dbReference>
<dbReference type="GO" id="GO:0003700">
    <property type="term" value="F:DNA-binding transcription factor activity"/>
    <property type="evidence" value="ECO:0007669"/>
    <property type="project" value="InterPro"/>
</dbReference>
<dbReference type="PANTHER" id="PTHR42756">
    <property type="entry name" value="TRANSCRIPTIONAL REGULATOR, MARR"/>
    <property type="match status" value="1"/>
</dbReference>
<evidence type="ECO:0000256" key="3">
    <source>
        <dbReference type="ARBA" id="ARBA00023163"/>
    </source>
</evidence>
<keyword evidence="2" id="KW-0238">DNA-binding</keyword>
<keyword evidence="3" id="KW-0804">Transcription</keyword>
<accession>A0A3N2C790</accession>
<keyword evidence="6" id="KW-1185">Reference proteome</keyword>
<evidence type="ECO:0000313" key="5">
    <source>
        <dbReference type="EMBL" id="ROR83337.1"/>
    </source>
</evidence>
<dbReference type="SMART" id="SM00347">
    <property type="entry name" value="HTH_MARR"/>
    <property type="match status" value="1"/>
</dbReference>
<gene>
    <name evidence="5" type="ORF">EDD42_3448</name>
</gene>
<dbReference type="Pfam" id="PF12802">
    <property type="entry name" value="MarR_2"/>
    <property type="match status" value="1"/>
</dbReference>
<dbReference type="InterPro" id="IPR000835">
    <property type="entry name" value="HTH_MarR-typ"/>
</dbReference>
<dbReference type="AlphaFoldDB" id="A0A3N2C790"/>
<reference evidence="5 6" key="1">
    <citation type="submission" date="2018-11" db="EMBL/GenBank/DDBJ databases">
        <title>Sequencing the genomes of 1000 actinobacteria strains.</title>
        <authorList>
            <person name="Klenk H.-P."/>
        </authorList>
    </citation>
    <scope>NUCLEOTIDE SEQUENCE [LARGE SCALE GENOMIC DNA]</scope>
    <source>
        <strain evidence="5 6">DSM 14012</strain>
    </source>
</reference>
<evidence type="ECO:0000256" key="1">
    <source>
        <dbReference type="ARBA" id="ARBA00023015"/>
    </source>
</evidence>
<proteinExistence type="predicted"/>
<organism evidence="5 6">
    <name type="scientific">Plantibacter flavus</name>
    <dbReference type="NCBI Taxonomy" id="150123"/>
    <lineage>
        <taxon>Bacteria</taxon>
        <taxon>Bacillati</taxon>
        <taxon>Actinomycetota</taxon>
        <taxon>Actinomycetes</taxon>
        <taxon>Micrococcales</taxon>
        <taxon>Microbacteriaceae</taxon>
        <taxon>Plantibacter</taxon>
    </lineage>
</organism>
<sequence length="163" mass="17969">MSDEVDPADAGAVIQASLASVLRWSTRADNRRSLHDAEGAALTGTDAWLLEYVITAGPIRMSTVAGWMDVDKSTATAEVRRLEEGGLVVRETDPSDRRAVLVSATEEGRTALERHRQAAQEVYNTLVGKWSERDRAELARLLSRFVDEFSWVSDAVSQHNASR</sequence>
<dbReference type="EMBL" id="RKHL01000001">
    <property type="protein sequence ID" value="ROR83337.1"/>
    <property type="molecule type" value="Genomic_DNA"/>
</dbReference>
<protein>
    <submittedName>
        <fullName evidence="5">MarR family transcriptional regulator</fullName>
    </submittedName>
</protein>
<keyword evidence="1" id="KW-0805">Transcription regulation</keyword>
<dbReference type="Gene3D" id="1.10.10.10">
    <property type="entry name" value="Winged helix-like DNA-binding domain superfamily/Winged helix DNA-binding domain"/>
    <property type="match status" value="1"/>
</dbReference>
<name>A0A3N2C790_9MICO</name>
<dbReference type="GO" id="GO:0003677">
    <property type="term" value="F:DNA binding"/>
    <property type="evidence" value="ECO:0007669"/>
    <property type="project" value="UniProtKB-KW"/>
</dbReference>
<dbReference type="SUPFAM" id="SSF46785">
    <property type="entry name" value="Winged helix' DNA-binding domain"/>
    <property type="match status" value="1"/>
</dbReference>
<evidence type="ECO:0000256" key="2">
    <source>
        <dbReference type="ARBA" id="ARBA00023125"/>
    </source>
</evidence>
<dbReference type="RefSeq" id="WP_085511182.1">
    <property type="nucleotide sequence ID" value="NZ_FXAP01000002.1"/>
</dbReference>
<dbReference type="InterPro" id="IPR036388">
    <property type="entry name" value="WH-like_DNA-bd_sf"/>
</dbReference>
<evidence type="ECO:0000259" key="4">
    <source>
        <dbReference type="PROSITE" id="PS50995"/>
    </source>
</evidence>
<comment type="caution">
    <text evidence="5">The sequence shown here is derived from an EMBL/GenBank/DDBJ whole genome shotgun (WGS) entry which is preliminary data.</text>
</comment>
<dbReference type="PANTHER" id="PTHR42756:SF1">
    <property type="entry name" value="TRANSCRIPTIONAL REPRESSOR OF EMRAB OPERON"/>
    <property type="match status" value="1"/>
</dbReference>
<evidence type="ECO:0000313" key="6">
    <source>
        <dbReference type="Proteomes" id="UP000266915"/>
    </source>
</evidence>
<feature type="domain" description="HTH marR-type" evidence="4">
    <location>
        <begin position="15"/>
        <end position="147"/>
    </location>
</feature>
<dbReference type="InterPro" id="IPR036390">
    <property type="entry name" value="WH_DNA-bd_sf"/>
</dbReference>
<dbReference type="PROSITE" id="PS50995">
    <property type="entry name" value="HTH_MARR_2"/>
    <property type="match status" value="1"/>
</dbReference>